<evidence type="ECO:0000313" key="2">
    <source>
        <dbReference type="Proteomes" id="UP001499951"/>
    </source>
</evidence>
<protein>
    <submittedName>
        <fullName evidence="1">Uncharacterized protein</fullName>
    </submittedName>
</protein>
<name>A0ABP3Q7V0_9PROT</name>
<evidence type="ECO:0000313" key="1">
    <source>
        <dbReference type="EMBL" id="GAA0582159.1"/>
    </source>
</evidence>
<gene>
    <name evidence="1" type="ORF">GCM10008942_33860</name>
</gene>
<accession>A0ABP3Q7V0</accession>
<keyword evidence="2" id="KW-1185">Reference proteome</keyword>
<dbReference type="Proteomes" id="UP001499951">
    <property type="component" value="Unassembled WGS sequence"/>
</dbReference>
<comment type="caution">
    <text evidence="1">The sequence shown here is derived from an EMBL/GenBank/DDBJ whole genome shotgun (WGS) entry which is preliminary data.</text>
</comment>
<proteinExistence type="predicted"/>
<dbReference type="RefSeq" id="WP_166935251.1">
    <property type="nucleotide sequence ID" value="NZ_BAAADD010000009.1"/>
</dbReference>
<sequence>MSNSLSRAVIGPAEQLFRAVIKNALASAEPPKPIIPHEPRYERVLPPLLGEMGGEIRLHIARVEPWLRNGWKVMSRHAAFYPKGTAIYDPEFFAAVDAILNAYGVVGSRGGFIVTPADAYPPQLQAQFNGATGQILLTLEDASKATRQALAEIELRKLFLAWFCTDDRRINDYDHSVLSFASTGWGTWEYRSTAALRPSFKPPAFEEPPEPVPPHVGVQMRYLTHVKPQPRNSDPDWMLSTAKAIAEHLGVDLMVYGHPKGCVIPGGYKTSWDPARPEGQKERELGYLKSCRLMLAPDSGWADLMAWLQVPTLLEMAYTPGDFECLRDNFQPRLDVVDRNRPIGEQVDALLNAPGPVLFSAKSSYFVDKESYPWEP</sequence>
<reference evidence="2" key="1">
    <citation type="journal article" date="2019" name="Int. J. Syst. Evol. Microbiol.">
        <title>The Global Catalogue of Microorganisms (GCM) 10K type strain sequencing project: providing services to taxonomists for standard genome sequencing and annotation.</title>
        <authorList>
            <consortium name="The Broad Institute Genomics Platform"/>
            <consortium name="The Broad Institute Genome Sequencing Center for Infectious Disease"/>
            <person name="Wu L."/>
            <person name="Ma J."/>
        </authorList>
    </citation>
    <scope>NUCLEOTIDE SEQUENCE [LARGE SCALE GENOMIC DNA]</scope>
    <source>
        <strain evidence="2">JCM 15089</strain>
    </source>
</reference>
<organism evidence="1 2">
    <name type="scientific">Rhizomicrobium electricum</name>
    <dbReference type="NCBI Taxonomy" id="480070"/>
    <lineage>
        <taxon>Bacteria</taxon>
        <taxon>Pseudomonadati</taxon>
        <taxon>Pseudomonadota</taxon>
        <taxon>Alphaproteobacteria</taxon>
        <taxon>Micropepsales</taxon>
        <taxon>Micropepsaceae</taxon>
        <taxon>Rhizomicrobium</taxon>
    </lineage>
</organism>
<dbReference type="EMBL" id="BAAADD010000009">
    <property type="protein sequence ID" value="GAA0582159.1"/>
    <property type="molecule type" value="Genomic_DNA"/>
</dbReference>